<proteinExistence type="predicted"/>
<organism evidence="3 4">
    <name type="scientific">Eimeria praecox</name>
    <dbReference type="NCBI Taxonomy" id="51316"/>
    <lineage>
        <taxon>Eukaryota</taxon>
        <taxon>Sar</taxon>
        <taxon>Alveolata</taxon>
        <taxon>Apicomplexa</taxon>
        <taxon>Conoidasida</taxon>
        <taxon>Coccidia</taxon>
        <taxon>Eucoccidiorida</taxon>
        <taxon>Eimeriorina</taxon>
        <taxon>Eimeriidae</taxon>
        <taxon>Eimeria</taxon>
    </lineage>
</organism>
<evidence type="ECO:0000256" key="1">
    <source>
        <dbReference type="SAM" id="Coils"/>
    </source>
</evidence>
<dbReference type="EMBL" id="HG690718">
    <property type="protein sequence ID" value="CDI75097.1"/>
    <property type="molecule type" value="Genomic_DNA"/>
</dbReference>
<gene>
    <name evidence="3" type="ORF">EPH_0038600</name>
</gene>
<feature type="compositionally biased region" description="Low complexity" evidence="2">
    <location>
        <begin position="200"/>
        <end position="221"/>
    </location>
</feature>
<reference evidence="3" key="2">
    <citation type="submission" date="2013-10" db="EMBL/GenBank/DDBJ databases">
        <authorList>
            <person name="Aslett M."/>
        </authorList>
    </citation>
    <scope>NUCLEOTIDE SEQUENCE [LARGE SCALE GENOMIC DNA]</scope>
    <source>
        <strain evidence="3">Houghton</strain>
    </source>
</reference>
<evidence type="ECO:0000313" key="4">
    <source>
        <dbReference type="Proteomes" id="UP000018201"/>
    </source>
</evidence>
<dbReference type="OrthoDB" id="348932at2759"/>
<evidence type="ECO:0000313" key="3">
    <source>
        <dbReference type="EMBL" id="CDI75097.1"/>
    </source>
</evidence>
<keyword evidence="1" id="KW-0175">Coiled coil</keyword>
<evidence type="ECO:0000256" key="2">
    <source>
        <dbReference type="SAM" id="MobiDB-lite"/>
    </source>
</evidence>
<dbReference type="AlphaFoldDB" id="U6G6J6"/>
<sequence>MMEQYTKLKQQTKELEAVAASLKNLQRKVVRIHLANSTHIKDAFESVVRSLELRCQAAEKEMEVERNLSSQTLRSVDGDCETLLRYVRAKRQQLKQLQQLGEHSPVLGIKRFNDVAATVEALEEKTDILTDMRERLGVPHWRLSVLEISSLLEDRQEALQRQSDRINIFCEDMSSESESFLSFRLPLDAYPAQHRDVETQQQRLRQQQLQQQQQQQQQQQEEQLRRQIHSNRPAVYPAGTNPYSKLFLQRPPDKYQAFVRK</sequence>
<name>U6G6J6_9EIME</name>
<dbReference type="Proteomes" id="UP000018201">
    <property type="component" value="Unassembled WGS sequence"/>
</dbReference>
<protein>
    <submittedName>
        <fullName evidence="3">Uncharacterized protein</fullName>
    </submittedName>
</protein>
<feature type="coiled-coil region" evidence="1">
    <location>
        <begin position="5"/>
        <end position="68"/>
    </location>
</feature>
<accession>U6G6J6</accession>
<feature type="region of interest" description="Disordered" evidence="2">
    <location>
        <begin position="196"/>
        <end position="247"/>
    </location>
</feature>
<keyword evidence="4" id="KW-1185">Reference proteome</keyword>
<reference evidence="3" key="1">
    <citation type="submission" date="2013-10" db="EMBL/GenBank/DDBJ databases">
        <title>Genomic analysis of the causative agents of coccidiosis in chickens.</title>
        <authorList>
            <person name="Reid A.J."/>
            <person name="Blake D."/>
            <person name="Billington K."/>
            <person name="Browne H."/>
            <person name="Dunn M."/>
            <person name="Hung S."/>
            <person name="Kawahara F."/>
            <person name="Miranda-Saavedra D."/>
            <person name="Mourier T."/>
            <person name="Nagra H."/>
            <person name="Otto T.D."/>
            <person name="Rawlings N."/>
            <person name="Sanchez A."/>
            <person name="Sanders M."/>
            <person name="Subramaniam C."/>
            <person name="Tay Y."/>
            <person name="Dear P."/>
            <person name="Doerig C."/>
            <person name="Gruber A."/>
            <person name="Parkinson J."/>
            <person name="Shirley M."/>
            <person name="Wan K.L."/>
            <person name="Berriman M."/>
            <person name="Tomley F."/>
            <person name="Pain A."/>
        </authorList>
    </citation>
    <scope>NUCLEOTIDE SEQUENCE [LARGE SCALE GENOMIC DNA]</scope>
    <source>
        <strain evidence="3">Houghton</strain>
    </source>
</reference>
<dbReference type="VEuPathDB" id="ToxoDB:EPH_0038600"/>